<dbReference type="InterPro" id="IPR036860">
    <property type="entry name" value="SH2_dom_sf"/>
</dbReference>
<dbReference type="GO" id="GO:0004715">
    <property type="term" value="F:non-membrane spanning protein tyrosine kinase activity"/>
    <property type="evidence" value="ECO:0007669"/>
    <property type="project" value="UniProtKB-EC"/>
</dbReference>
<protein>
    <submittedName>
        <fullName evidence="9">Probable serine/threonine-protein kinase DDB_G0281745</fullName>
    </submittedName>
</protein>
<comment type="catalytic activity">
    <reaction evidence="3">
        <text>L-tyrosyl-[protein] + ATP = O-phospho-L-tyrosyl-[protein] + ADP + H(+)</text>
        <dbReference type="Rhea" id="RHEA:10596"/>
        <dbReference type="Rhea" id="RHEA-COMP:10136"/>
        <dbReference type="Rhea" id="RHEA-COMP:20101"/>
        <dbReference type="ChEBI" id="CHEBI:15378"/>
        <dbReference type="ChEBI" id="CHEBI:30616"/>
        <dbReference type="ChEBI" id="CHEBI:46858"/>
        <dbReference type="ChEBI" id="CHEBI:61978"/>
        <dbReference type="ChEBI" id="CHEBI:456216"/>
        <dbReference type="EC" id="2.7.10.2"/>
    </reaction>
</comment>
<dbReference type="SMART" id="SM00252">
    <property type="entry name" value="SH2"/>
    <property type="match status" value="1"/>
</dbReference>
<dbReference type="Pfam" id="PF00069">
    <property type="entry name" value="Pkinase"/>
    <property type="match status" value="1"/>
</dbReference>
<feature type="compositionally biased region" description="Pro residues" evidence="6">
    <location>
        <begin position="498"/>
        <end position="508"/>
    </location>
</feature>
<keyword evidence="2 5" id="KW-0067">ATP-binding</keyword>
<dbReference type="SUPFAM" id="SSF55550">
    <property type="entry name" value="SH2 domain"/>
    <property type="match status" value="1"/>
</dbReference>
<sequence>MASSLQSRSGQLQNHSDLRSLVLRDVTLTGRTIGCGSYGSVEEVEIPGALCAAKKIHEFMTKADPNWLAKEVADSNVQKFLSECALLSRLRHPHVVQFLGLWFDKDNNFNVYLIMEKMMISLHDMLVPGDTRSTSTAHSRLPLGLKCSILQDTARGLAYLHTQNPPVIHRDLSARNVLLNSATTAKIADLGMAKIVSAKDSATMTKAPGALIYMPPEALEDSSRYSTSIDIFSLGVLVIFVLAEEFPVNLKAPTYTDEVRGLVARTELQRRENYTVKIYSTLPKSHALIRLMESCLENVSSKRPSIAKVLNVFRQPLAGIPDSSCSKLELLQLLKKSSEDHESLRKRFVLELEVTKKACKIEVDALKEEFHSKLKAQGKPETTTRKMRRNKTDLCMVPEPRVRMRLTGRPKSTSSEDIDDKPITMPRRHSPPPPLPPPRQSLQPNPKMDRGRHFPKRGQPITVIPEPRVRAKSTGMLKNKDNSSDDYDDMPVAGPRSSSPPPSLPPPRQDQSPQLKDNERQENWYRHIDSQETLVQLTGCKSGTFLCRPSSQRTAQQGGGVHTHTIEVVTPGGIKYLRVILHNHTYGLCASENFQSLMDLVRHYSRNPLPTVSPHTFLKYPRFSQENRPVSGCYETVTAP</sequence>
<evidence type="ECO:0000313" key="9">
    <source>
        <dbReference type="EMBL" id="CAI8027383.1"/>
    </source>
</evidence>
<organism evidence="9 10">
    <name type="scientific">Geodia barretti</name>
    <name type="common">Barrett's horny sponge</name>
    <dbReference type="NCBI Taxonomy" id="519541"/>
    <lineage>
        <taxon>Eukaryota</taxon>
        <taxon>Metazoa</taxon>
        <taxon>Porifera</taxon>
        <taxon>Demospongiae</taxon>
        <taxon>Heteroscleromorpha</taxon>
        <taxon>Tetractinellida</taxon>
        <taxon>Astrophorina</taxon>
        <taxon>Geodiidae</taxon>
        <taxon>Geodia</taxon>
    </lineage>
</organism>
<feature type="domain" description="Protein kinase" evidence="8">
    <location>
        <begin position="27"/>
        <end position="318"/>
    </location>
</feature>
<evidence type="ECO:0000313" key="10">
    <source>
        <dbReference type="Proteomes" id="UP001174909"/>
    </source>
</evidence>
<dbReference type="Proteomes" id="UP001174909">
    <property type="component" value="Unassembled WGS sequence"/>
</dbReference>
<evidence type="ECO:0000256" key="6">
    <source>
        <dbReference type="SAM" id="MobiDB-lite"/>
    </source>
</evidence>
<dbReference type="PANTHER" id="PTHR44329">
    <property type="entry name" value="SERINE/THREONINE-PROTEIN KINASE TNNI3K-RELATED"/>
    <property type="match status" value="1"/>
</dbReference>
<accession>A0AA35WMX6</accession>
<evidence type="ECO:0000256" key="1">
    <source>
        <dbReference type="ARBA" id="ARBA00022741"/>
    </source>
</evidence>
<gene>
    <name evidence="9" type="ORF">GBAR_LOCUS15676</name>
</gene>
<dbReference type="GO" id="GO:0004674">
    <property type="term" value="F:protein serine/threonine kinase activity"/>
    <property type="evidence" value="ECO:0007669"/>
    <property type="project" value="TreeGrafter"/>
</dbReference>
<dbReference type="EMBL" id="CASHTH010002277">
    <property type="protein sequence ID" value="CAI8027383.1"/>
    <property type="molecule type" value="Genomic_DNA"/>
</dbReference>
<comment type="caution">
    <text evidence="9">The sequence shown here is derived from an EMBL/GenBank/DDBJ whole genome shotgun (WGS) entry which is preliminary data.</text>
</comment>
<feature type="domain" description="SH2" evidence="7">
    <location>
        <begin position="524"/>
        <end position="622"/>
    </location>
</feature>
<evidence type="ECO:0000256" key="5">
    <source>
        <dbReference type="PROSITE-ProRule" id="PRU10141"/>
    </source>
</evidence>
<dbReference type="SUPFAM" id="SSF56112">
    <property type="entry name" value="Protein kinase-like (PK-like)"/>
    <property type="match status" value="1"/>
</dbReference>
<feature type="binding site" evidence="5">
    <location>
        <position position="55"/>
    </location>
    <ligand>
        <name>ATP</name>
        <dbReference type="ChEBI" id="CHEBI:30616"/>
    </ligand>
</feature>
<dbReference type="GO" id="GO:0005524">
    <property type="term" value="F:ATP binding"/>
    <property type="evidence" value="ECO:0007669"/>
    <property type="project" value="UniProtKB-UniRule"/>
</dbReference>
<dbReference type="PROSITE" id="PS50011">
    <property type="entry name" value="PROTEIN_KINASE_DOM"/>
    <property type="match status" value="1"/>
</dbReference>
<dbReference type="PROSITE" id="PS50001">
    <property type="entry name" value="SH2"/>
    <property type="match status" value="1"/>
</dbReference>
<dbReference type="Gene3D" id="1.10.510.10">
    <property type="entry name" value="Transferase(Phosphotransferase) domain 1"/>
    <property type="match status" value="1"/>
</dbReference>
<dbReference type="InterPro" id="IPR000719">
    <property type="entry name" value="Prot_kinase_dom"/>
</dbReference>
<evidence type="ECO:0000259" key="7">
    <source>
        <dbReference type="PROSITE" id="PS50001"/>
    </source>
</evidence>
<evidence type="ECO:0000256" key="3">
    <source>
        <dbReference type="ARBA" id="ARBA00051245"/>
    </source>
</evidence>
<dbReference type="AlphaFoldDB" id="A0AA35WMX6"/>
<dbReference type="InterPro" id="IPR011009">
    <property type="entry name" value="Kinase-like_dom_sf"/>
</dbReference>
<dbReference type="Gene3D" id="3.30.505.10">
    <property type="entry name" value="SH2 domain"/>
    <property type="match status" value="1"/>
</dbReference>
<dbReference type="InterPro" id="IPR000980">
    <property type="entry name" value="SH2"/>
</dbReference>
<feature type="region of interest" description="Disordered" evidence="6">
    <location>
        <begin position="398"/>
        <end position="518"/>
    </location>
</feature>
<keyword evidence="4" id="KW-0727">SH2 domain</keyword>
<dbReference type="InterPro" id="IPR008266">
    <property type="entry name" value="Tyr_kinase_AS"/>
</dbReference>
<keyword evidence="9" id="KW-0418">Kinase</keyword>
<reference evidence="9" key="1">
    <citation type="submission" date="2023-03" db="EMBL/GenBank/DDBJ databases">
        <authorList>
            <person name="Steffen K."/>
            <person name="Cardenas P."/>
        </authorList>
    </citation>
    <scope>NUCLEOTIDE SEQUENCE</scope>
</reference>
<evidence type="ECO:0000259" key="8">
    <source>
        <dbReference type="PROSITE" id="PS50011"/>
    </source>
</evidence>
<dbReference type="PROSITE" id="PS00107">
    <property type="entry name" value="PROTEIN_KINASE_ATP"/>
    <property type="match status" value="1"/>
</dbReference>
<dbReference type="PROSITE" id="PS00109">
    <property type="entry name" value="PROTEIN_KINASE_TYR"/>
    <property type="match status" value="1"/>
</dbReference>
<proteinExistence type="predicted"/>
<keyword evidence="10" id="KW-1185">Reference proteome</keyword>
<dbReference type="InterPro" id="IPR017441">
    <property type="entry name" value="Protein_kinase_ATP_BS"/>
</dbReference>
<dbReference type="InterPro" id="IPR051681">
    <property type="entry name" value="Ser/Thr_Kinases-Pseudokinases"/>
</dbReference>
<name>A0AA35WMX6_GEOBA</name>
<evidence type="ECO:0000256" key="4">
    <source>
        <dbReference type="PROSITE-ProRule" id="PRU00191"/>
    </source>
</evidence>
<keyword evidence="9" id="KW-0808">Transferase</keyword>
<evidence type="ECO:0000256" key="2">
    <source>
        <dbReference type="ARBA" id="ARBA00022840"/>
    </source>
</evidence>
<keyword evidence="1 5" id="KW-0547">Nucleotide-binding</keyword>